<accession>A0A9E2S6E6</accession>
<dbReference type="CDD" id="cd07814">
    <property type="entry name" value="SRPBCC_CalC_Aha1-like"/>
    <property type="match status" value="1"/>
</dbReference>
<dbReference type="Pfam" id="PF08327">
    <property type="entry name" value="AHSA1"/>
    <property type="match status" value="1"/>
</dbReference>
<evidence type="ECO:0000313" key="2">
    <source>
        <dbReference type="EMBL" id="MBV4355807.1"/>
    </source>
</evidence>
<dbReference type="Proteomes" id="UP000812270">
    <property type="component" value="Unassembled WGS sequence"/>
</dbReference>
<evidence type="ECO:0000313" key="3">
    <source>
        <dbReference type="Proteomes" id="UP000812270"/>
    </source>
</evidence>
<proteinExistence type="predicted"/>
<dbReference type="InterPro" id="IPR013538">
    <property type="entry name" value="ASHA1/2-like_C"/>
</dbReference>
<comment type="caution">
    <text evidence="2">The sequence shown here is derived from an EMBL/GenBank/DDBJ whole genome shotgun (WGS) entry which is preliminary data.</text>
</comment>
<feature type="domain" description="Activator of Hsp90 ATPase homologue 1/2-like C-terminal" evidence="1">
    <location>
        <begin position="13"/>
        <end position="141"/>
    </location>
</feature>
<dbReference type="EMBL" id="JAHSPG010000001">
    <property type="protein sequence ID" value="MBV4355807.1"/>
    <property type="molecule type" value="Genomic_DNA"/>
</dbReference>
<reference evidence="2" key="1">
    <citation type="submission" date="2021-06" db="EMBL/GenBank/DDBJ databases">
        <authorList>
            <person name="Huq M.A."/>
        </authorList>
    </citation>
    <scope>NUCLEOTIDE SEQUENCE</scope>
    <source>
        <strain evidence="2">MAH-26</strain>
    </source>
</reference>
<evidence type="ECO:0000259" key="1">
    <source>
        <dbReference type="Pfam" id="PF08327"/>
    </source>
</evidence>
<gene>
    <name evidence="2" type="ORF">KTO63_01515</name>
</gene>
<protein>
    <submittedName>
        <fullName evidence="2">SRPBCC domain-containing protein</fullName>
    </submittedName>
</protein>
<dbReference type="AlphaFoldDB" id="A0A9E2S6E6"/>
<organism evidence="2 3">
    <name type="scientific">Pinibacter aurantiacus</name>
    <dbReference type="NCBI Taxonomy" id="2851599"/>
    <lineage>
        <taxon>Bacteria</taxon>
        <taxon>Pseudomonadati</taxon>
        <taxon>Bacteroidota</taxon>
        <taxon>Chitinophagia</taxon>
        <taxon>Chitinophagales</taxon>
        <taxon>Chitinophagaceae</taxon>
        <taxon>Pinibacter</taxon>
    </lineage>
</organism>
<keyword evidence="3" id="KW-1185">Reference proteome</keyword>
<name>A0A9E2S6E6_9BACT</name>
<dbReference type="RefSeq" id="WP_217789352.1">
    <property type="nucleotide sequence ID" value="NZ_JAHSPG010000001.1"/>
</dbReference>
<sequence>MQPSPIVIEKIYNANVEKVWKALTDKNEMRKWYFDVSDFKPEVGFEFQFSGKGSDGTEYVHLCKVTEAIPNKKIAYSWTYRDQEGNSLLSFELFDEGDKTRLKLTHAGLETFPSNLKDFTRESFMGGWTYFTSEALPKYLESN</sequence>